<accession>A0ABZ0W659</accession>
<dbReference type="Gene3D" id="2.60.120.1250">
    <property type="entry name" value="Peptidase M60, enhancin-like domain 1"/>
    <property type="match status" value="1"/>
</dbReference>
<evidence type="ECO:0000313" key="4">
    <source>
        <dbReference type="Proteomes" id="UP001325680"/>
    </source>
</evidence>
<dbReference type="Pfam" id="PF13402">
    <property type="entry name" value="Peptidase_M60"/>
    <property type="match status" value="1"/>
</dbReference>
<name>A0ABZ0W659_9BACT</name>
<dbReference type="EMBL" id="CP139960">
    <property type="protein sequence ID" value="WQD38149.1"/>
    <property type="molecule type" value="Genomic_DNA"/>
</dbReference>
<dbReference type="Pfam" id="PF01346">
    <property type="entry name" value="FKBP_N"/>
    <property type="match status" value="1"/>
</dbReference>
<protein>
    <submittedName>
        <fullName evidence="3">M60 family metallopeptidase</fullName>
    </submittedName>
</protein>
<evidence type="ECO:0000259" key="2">
    <source>
        <dbReference type="PROSITE" id="PS51723"/>
    </source>
</evidence>
<dbReference type="Gene3D" id="3.40.390.80">
    <property type="entry name" value="Peptidase M60, enhancin-like domain 2"/>
    <property type="match status" value="1"/>
</dbReference>
<evidence type="ECO:0000256" key="1">
    <source>
        <dbReference type="SAM" id="MobiDB-lite"/>
    </source>
</evidence>
<dbReference type="Gene3D" id="1.10.287.460">
    <property type="entry name" value="Peptidyl-prolyl cis-trans isomerase, FKBP-type, N-terminal domain"/>
    <property type="match status" value="1"/>
</dbReference>
<evidence type="ECO:0000313" key="3">
    <source>
        <dbReference type="EMBL" id="WQD38149.1"/>
    </source>
</evidence>
<organism evidence="3 4">
    <name type="scientific">Niabella yanshanensis</name>
    <dbReference type="NCBI Taxonomy" id="577386"/>
    <lineage>
        <taxon>Bacteria</taxon>
        <taxon>Pseudomonadati</taxon>
        <taxon>Bacteroidota</taxon>
        <taxon>Chitinophagia</taxon>
        <taxon>Chitinophagales</taxon>
        <taxon>Chitinophagaceae</taxon>
        <taxon>Niabella</taxon>
    </lineage>
</organism>
<feature type="domain" description="Peptidase M60" evidence="2">
    <location>
        <begin position="177"/>
        <end position="486"/>
    </location>
</feature>
<keyword evidence="4" id="KW-1185">Reference proteome</keyword>
<dbReference type="InterPro" id="IPR031161">
    <property type="entry name" value="Peptidase_M60_dom"/>
</dbReference>
<dbReference type="InterPro" id="IPR036944">
    <property type="entry name" value="PPIase_FKBP_N_sf"/>
</dbReference>
<dbReference type="SMART" id="SM01276">
    <property type="entry name" value="M60-like"/>
    <property type="match status" value="1"/>
</dbReference>
<sequence length="605" mass="68230">MKFRSTGVFFFFLFSFFIGFSQWAFSQELITGKDSASYAIGVSVARSLKASELPPLNNNAFLSGVRAVFENRRLRIDSASLNDIITSYIAKAEKKETEVSTHIRRDLALFETPLALSLHKNTGKAAIDKMESPQLKQLAMALFSGKYDKKYRVATFNANLKPTTLGQELMIGDGYSKYEGITGVYFPIGRHLVLVSGIEPGKEADLLIPNWNRRAPDSTKPDKDPAGWGIKRQVFALRNGANIIDVEGYDGLAYISYYVDEPGKQAPLQVHFVNGQVNGYFDLAKNNDKDWNQLIDNAIYPVIDAVGKHIQIAYPAEACKKYAYGKGVELITQYDSLVHLQHKLLGLIKYNRVPANRILARVNYNYYMFRDGDGVAYMGTDPGNAMALVVDPVRVVKGDPCWGFSHEVGHVHQLRPYLNWGGLGEVSNNIFSLYGTTSFGNKSRISEQKNYQKARDSIISRKICYLQDNDVFNRLIPFWQLQLYFAGAGNNPDFYPDLFEAFRKQGNAERASQRGGRRSNGGWGDRGDNPAPYQLNFVKTACEVSKTDLTDFFDQYGFFYVGQFEFGDYGNYKYELTQEMADKTRAEIKAMNLPQPKVDLTKLED</sequence>
<feature type="region of interest" description="Disordered" evidence="1">
    <location>
        <begin position="507"/>
        <end position="528"/>
    </location>
</feature>
<dbReference type="RefSeq" id="WP_114790891.1">
    <property type="nucleotide sequence ID" value="NZ_CP139960.1"/>
</dbReference>
<dbReference type="PROSITE" id="PS51723">
    <property type="entry name" value="PEPTIDASE_M60"/>
    <property type="match status" value="1"/>
</dbReference>
<gene>
    <name evidence="3" type="ORF">U0035_20995</name>
</gene>
<reference evidence="3 4" key="1">
    <citation type="submission" date="2023-12" db="EMBL/GenBank/DDBJ databases">
        <title>Genome sequencing and assembly of bacterial species from a model synthetic community.</title>
        <authorList>
            <person name="Hogle S.L."/>
        </authorList>
    </citation>
    <scope>NUCLEOTIDE SEQUENCE [LARGE SCALE GENOMIC DNA]</scope>
    <source>
        <strain evidence="3 4">HAMBI_3031</strain>
    </source>
</reference>
<dbReference type="Gene3D" id="1.10.390.30">
    <property type="entry name" value="Peptidase M60, enhancin-like domain 3"/>
    <property type="match status" value="1"/>
</dbReference>
<dbReference type="InterPro" id="IPR000774">
    <property type="entry name" value="PPIase_FKBP_N"/>
</dbReference>
<proteinExistence type="predicted"/>
<dbReference type="InterPro" id="IPR042279">
    <property type="entry name" value="Pep_M60_3"/>
</dbReference>
<dbReference type="Proteomes" id="UP001325680">
    <property type="component" value="Chromosome"/>
</dbReference>